<evidence type="ECO:0000256" key="3">
    <source>
        <dbReference type="ARBA" id="ARBA00023015"/>
    </source>
</evidence>
<feature type="compositionally biased region" description="Polar residues" evidence="7">
    <location>
        <begin position="171"/>
        <end position="185"/>
    </location>
</feature>
<feature type="region of interest" description="Disordered" evidence="7">
    <location>
        <begin position="904"/>
        <end position="924"/>
    </location>
</feature>
<dbReference type="InterPro" id="IPR039142">
    <property type="entry name" value="NRF1/Ewg"/>
</dbReference>
<dbReference type="Pfam" id="PF10491">
    <property type="entry name" value="Nrf1_DNA-bind"/>
    <property type="match status" value="1"/>
</dbReference>
<dbReference type="PANTHER" id="PTHR20338">
    <property type="entry name" value="NUCLEAR RESPIRATORY FACTOR 1"/>
    <property type="match status" value="1"/>
</dbReference>
<gene>
    <name evidence="8" type="ORF">APZ42_030628</name>
</gene>
<dbReference type="AlphaFoldDB" id="A0A0P5T6Y7"/>
<evidence type="ECO:0000256" key="4">
    <source>
        <dbReference type="ARBA" id="ARBA00023125"/>
    </source>
</evidence>
<evidence type="ECO:0000256" key="5">
    <source>
        <dbReference type="ARBA" id="ARBA00023163"/>
    </source>
</evidence>
<dbReference type="GO" id="GO:0006357">
    <property type="term" value="P:regulation of transcription by RNA polymerase II"/>
    <property type="evidence" value="ECO:0007669"/>
    <property type="project" value="InterPro"/>
</dbReference>
<keyword evidence="3" id="KW-0805">Transcription regulation</keyword>
<feature type="region of interest" description="Disordered" evidence="7">
    <location>
        <begin position="704"/>
        <end position="732"/>
    </location>
</feature>
<dbReference type="Proteomes" id="UP000076858">
    <property type="component" value="Unassembled WGS sequence"/>
</dbReference>
<keyword evidence="4" id="KW-0238">DNA-binding</keyword>
<name>A0A0P5T6Y7_9CRUS</name>
<feature type="compositionally biased region" description="Polar residues" evidence="7">
    <location>
        <begin position="721"/>
        <end position="731"/>
    </location>
</feature>
<dbReference type="InterPro" id="IPR019525">
    <property type="entry name" value="Nrf1_NLS/DNA-bd_dimer"/>
</dbReference>
<keyword evidence="9" id="KW-1185">Reference proteome</keyword>
<sequence>MESNTEDKSKQDVMVSNLPLLFSDGKPISITSMSVEDLQYFIPFLLKCILGCEPSSWAKYTKFKWWPPDVPWSPIILTKKYQNQHWACKLSKLVKNCYEYNGCMYLLHFSAKLQTLSGGYKFEDNWDGTTSMYDSTNGKLLVTFQNENMIYDKGFRQQSNTSRPMLLPRLNSPTSPAKINPGTLNSTAIEEPTAAKMVEPPINDIYLCDYCGADFSSLSTIKAHEAKCMADKALETQSHNSFPEPETQNMDEAQFLWYLSLSRRNQTLPPPNVTPAKIRPVVRRACTLSDKRFTTIPFSSNLGQSFFKAIKLTPMASELLISRYERLCTAKPVGIRLDPLIGENINQTPSSATHRFRAAVYKRKNEWAHVYSFNKADRKERIITIETGLNKRARQLLSTCQGVSVEMVRLKPEDIKRWTRPKPKHQQPLLQPWLQRSIVNLPPSCTISLAPIDSQQTWLRHQQTPSSSSISCLDIARNLVATKSNSLGKPQVRSPPGLLPLITGTWSMQAVQPNKSNTAKNQLILPDLIPVVNRHPKNRSPDPVIIRMPSIPSPKSVKVSLNKSATSTGNITDVVDLCSSEDEARDDQPPSVTSRVSQPFVLPPGISITKVKNPPSGMPCLLPDSQSVGKVLEKNNNRSRSVSQWLASAVSSPLPNLRCMGQRNPTVKQEPSRYDMVSPSSSTDTSLPIVTPLKLGKLPAEKREQMKQSLLKIQQKEKKSPQSNAEQTNPPFSAKKIQSLGEVDPLQCPPLLENSPSPNKDLSRLLSDECKELKHKGLGGLSSSNQRLTRRKRATESEFYSCGEEDSLSDGPSKRARKLEQSPSSTLTPERNSVRDSNSYSSVMEVNLVGPDNEICDSSRASSFGSLTPDSKIPRKRSELIRLLNDECKELRRKGLEDLSLEASPNQRVTRCRTKSQPLVSGKR</sequence>
<feature type="compositionally biased region" description="Polar residues" evidence="7">
    <location>
        <begin position="821"/>
        <end position="839"/>
    </location>
</feature>
<feature type="region of interest" description="Disordered" evidence="7">
    <location>
        <begin position="656"/>
        <end position="690"/>
    </location>
</feature>
<comment type="subcellular location">
    <subcellularLocation>
        <location evidence="1">Nucleus</location>
    </subcellularLocation>
</comment>
<dbReference type="EMBL" id="LRGB01002849">
    <property type="protein sequence ID" value="KZS06123.1"/>
    <property type="molecule type" value="Genomic_DNA"/>
</dbReference>
<accession>A0A0P5T6Y7</accession>
<proteinExistence type="inferred from homology"/>
<feature type="compositionally biased region" description="Polar residues" evidence="7">
    <location>
        <begin position="678"/>
        <end position="688"/>
    </location>
</feature>
<keyword evidence="5" id="KW-0804">Transcription</keyword>
<comment type="similarity">
    <text evidence="2">Belongs to the NRF1/Ewg family.</text>
</comment>
<evidence type="ECO:0000313" key="8">
    <source>
        <dbReference type="EMBL" id="KZS06123.1"/>
    </source>
</evidence>
<evidence type="ECO:0000256" key="6">
    <source>
        <dbReference type="ARBA" id="ARBA00023242"/>
    </source>
</evidence>
<feature type="region of interest" description="Disordered" evidence="7">
    <location>
        <begin position="580"/>
        <end position="599"/>
    </location>
</feature>
<dbReference type="GO" id="GO:0003700">
    <property type="term" value="F:DNA-binding transcription factor activity"/>
    <property type="evidence" value="ECO:0007669"/>
    <property type="project" value="InterPro"/>
</dbReference>
<evidence type="ECO:0000256" key="2">
    <source>
        <dbReference type="ARBA" id="ARBA00005713"/>
    </source>
</evidence>
<feature type="region of interest" description="Disordered" evidence="7">
    <location>
        <begin position="163"/>
        <end position="185"/>
    </location>
</feature>
<protein>
    <submittedName>
        <fullName evidence="8">Uncharacterized protein</fullName>
    </submittedName>
</protein>
<comment type="caution">
    <text evidence="8">The sequence shown here is derived from an EMBL/GenBank/DDBJ whole genome shotgun (WGS) entry which is preliminary data.</text>
</comment>
<evidence type="ECO:0000256" key="7">
    <source>
        <dbReference type="SAM" id="MobiDB-lite"/>
    </source>
</evidence>
<keyword evidence="6" id="KW-0539">Nucleus</keyword>
<organism evidence="8 9">
    <name type="scientific">Daphnia magna</name>
    <dbReference type="NCBI Taxonomy" id="35525"/>
    <lineage>
        <taxon>Eukaryota</taxon>
        <taxon>Metazoa</taxon>
        <taxon>Ecdysozoa</taxon>
        <taxon>Arthropoda</taxon>
        <taxon>Crustacea</taxon>
        <taxon>Branchiopoda</taxon>
        <taxon>Diplostraca</taxon>
        <taxon>Cladocera</taxon>
        <taxon>Anomopoda</taxon>
        <taxon>Daphniidae</taxon>
        <taxon>Daphnia</taxon>
    </lineage>
</organism>
<reference evidence="8 9" key="1">
    <citation type="submission" date="2016-03" db="EMBL/GenBank/DDBJ databases">
        <title>EvidentialGene: Evidence-directed Construction of Genes on Genomes.</title>
        <authorList>
            <person name="Gilbert D.G."/>
            <person name="Choi J.-H."/>
            <person name="Mockaitis K."/>
            <person name="Colbourne J."/>
            <person name="Pfrender M."/>
        </authorList>
    </citation>
    <scope>NUCLEOTIDE SEQUENCE [LARGE SCALE GENOMIC DNA]</scope>
    <source>
        <strain evidence="8 9">Xinb3</strain>
        <tissue evidence="8">Complete organism</tissue>
    </source>
</reference>
<dbReference type="GO" id="GO:0005634">
    <property type="term" value="C:nucleus"/>
    <property type="evidence" value="ECO:0007669"/>
    <property type="project" value="UniProtKB-SubCell"/>
</dbReference>
<evidence type="ECO:0000256" key="1">
    <source>
        <dbReference type="ARBA" id="ARBA00004123"/>
    </source>
</evidence>
<feature type="region of interest" description="Disordered" evidence="7">
    <location>
        <begin position="775"/>
        <end position="839"/>
    </location>
</feature>
<dbReference type="OrthoDB" id="6288734at2759"/>
<dbReference type="GO" id="GO:0003677">
    <property type="term" value="F:DNA binding"/>
    <property type="evidence" value="ECO:0007669"/>
    <property type="project" value="UniProtKB-KW"/>
</dbReference>
<evidence type="ECO:0000313" key="9">
    <source>
        <dbReference type="Proteomes" id="UP000076858"/>
    </source>
</evidence>